<name>A0A4P9XGP6_9FUNG</name>
<evidence type="ECO:0000256" key="1">
    <source>
        <dbReference type="ARBA" id="ARBA00004141"/>
    </source>
</evidence>
<feature type="non-terminal residue" evidence="15">
    <location>
        <position position="806"/>
    </location>
</feature>
<dbReference type="GO" id="GO:0140358">
    <property type="term" value="F:P-type transmembrane transporter activity"/>
    <property type="evidence" value="ECO:0007669"/>
    <property type="project" value="InterPro"/>
</dbReference>
<evidence type="ECO:0000256" key="12">
    <source>
        <dbReference type="ARBA" id="ARBA00049360"/>
    </source>
</evidence>
<dbReference type="InterPro" id="IPR008250">
    <property type="entry name" value="ATPase_P-typ_transduc_dom_A_sf"/>
</dbReference>
<dbReference type="STRING" id="1555241.A0A4P9XGP6"/>
<dbReference type="InterPro" id="IPR023299">
    <property type="entry name" value="ATPase_P-typ_cyto_dom_N"/>
</dbReference>
<dbReference type="Pfam" id="PF00122">
    <property type="entry name" value="E1-E2_ATPase"/>
    <property type="match status" value="1"/>
</dbReference>
<keyword evidence="7" id="KW-0067">ATP-binding</keyword>
<feature type="transmembrane region" description="Helical" evidence="13">
    <location>
        <begin position="214"/>
        <end position="240"/>
    </location>
</feature>
<dbReference type="Proteomes" id="UP000274922">
    <property type="component" value="Unassembled WGS sequence"/>
</dbReference>
<dbReference type="GO" id="GO:0016887">
    <property type="term" value="F:ATP hydrolysis activity"/>
    <property type="evidence" value="ECO:0007669"/>
    <property type="project" value="InterPro"/>
</dbReference>
<protein>
    <recommendedName>
        <fullName evidence="14">P-type ATPase A domain-containing protein</fullName>
    </recommendedName>
</protein>
<dbReference type="GO" id="GO:0046872">
    <property type="term" value="F:metal ion binding"/>
    <property type="evidence" value="ECO:0007669"/>
    <property type="project" value="UniProtKB-KW"/>
</dbReference>
<comment type="catalytic activity">
    <reaction evidence="12">
        <text>ATP + H2O = ADP + phosphate + H(+)</text>
        <dbReference type="Rhea" id="RHEA:13065"/>
        <dbReference type="ChEBI" id="CHEBI:15377"/>
        <dbReference type="ChEBI" id="CHEBI:15378"/>
        <dbReference type="ChEBI" id="CHEBI:30616"/>
        <dbReference type="ChEBI" id="CHEBI:43474"/>
        <dbReference type="ChEBI" id="CHEBI:456216"/>
    </reaction>
</comment>
<proteinExistence type="inferred from homology"/>
<dbReference type="PANTHER" id="PTHR45630:SF8">
    <property type="entry name" value="CATION-TRANSPORTING ATPASE"/>
    <property type="match status" value="1"/>
</dbReference>
<dbReference type="SUPFAM" id="SSF56784">
    <property type="entry name" value="HAD-like"/>
    <property type="match status" value="1"/>
</dbReference>
<dbReference type="SFLD" id="SFLDG00002">
    <property type="entry name" value="C1.7:_P-type_atpase_like"/>
    <property type="match status" value="1"/>
</dbReference>
<comment type="subcellular location">
    <subcellularLocation>
        <location evidence="1">Membrane</location>
        <topology evidence="1">Multi-pass membrane protein</topology>
    </subcellularLocation>
</comment>
<dbReference type="InterPro" id="IPR059000">
    <property type="entry name" value="ATPase_P-type_domA"/>
</dbReference>
<evidence type="ECO:0000256" key="8">
    <source>
        <dbReference type="ARBA" id="ARBA00022842"/>
    </source>
</evidence>
<dbReference type="InterPro" id="IPR044492">
    <property type="entry name" value="P_typ_ATPase_HD_dom"/>
</dbReference>
<dbReference type="SFLD" id="SFLDF00027">
    <property type="entry name" value="p-type_atpase"/>
    <property type="match status" value="1"/>
</dbReference>
<gene>
    <name evidence="15" type="ORF">CXG81DRAFT_8392</name>
</gene>
<dbReference type="InterPro" id="IPR018303">
    <property type="entry name" value="ATPase_P-typ_P_site"/>
</dbReference>
<evidence type="ECO:0000256" key="5">
    <source>
        <dbReference type="ARBA" id="ARBA00022723"/>
    </source>
</evidence>
<dbReference type="SUPFAM" id="SSF81665">
    <property type="entry name" value="Calcium ATPase, transmembrane domain M"/>
    <property type="match status" value="1"/>
</dbReference>
<evidence type="ECO:0000256" key="4">
    <source>
        <dbReference type="ARBA" id="ARBA00022692"/>
    </source>
</evidence>
<dbReference type="GO" id="GO:0006874">
    <property type="term" value="P:intracellular calcium ion homeostasis"/>
    <property type="evidence" value="ECO:0007669"/>
    <property type="project" value="TreeGrafter"/>
</dbReference>
<evidence type="ECO:0000256" key="6">
    <source>
        <dbReference type="ARBA" id="ARBA00022741"/>
    </source>
</evidence>
<dbReference type="NCBIfam" id="TIGR01494">
    <property type="entry name" value="ATPase_P-type"/>
    <property type="match status" value="1"/>
</dbReference>
<dbReference type="GO" id="GO:0005524">
    <property type="term" value="F:ATP binding"/>
    <property type="evidence" value="ECO:0007669"/>
    <property type="project" value="UniProtKB-KW"/>
</dbReference>
<reference evidence="16" key="1">
    <citation type="journal article" date="2018" name="Nat. Microbiol.">
        <title>Leveraging single-cell genomics to expand the fungal tree of life.</title>
        <authorList>
            <person name="Ahrendt S.R."/>
            <person name="Quandt C.A."/>
            <person name="Ciobanu D."/>
            <person name="Clum A."/>
            <person name="Salamov A."/>
            <person name="Andreopoulos B."/>
            <person name="Cheng J.F."/>
            <person name="Woyke T."/>
            <person name="Pelin A."/>
            <person name="Henrissat B."/>
            <person name="Reynolds N.K."/>
            <person name="Benny G.L."/>
            <person name="Smith M.E."/>
            <person name="James T.Y."/>
            <person name="Grigoriev I.V."/>
        </authorList>
    </citation>
    <scope>NUCLEOTIDE SEQUENCE [LARGE SCALE GENOMIC DNA]</scope>
    <source>
        <strain evidence="16">ATCC 52028</strain>
    </source>
</reference>
<evidence type="ECO:0000256" key="11">
    <source>
        <dbReference type="ARBA" id="ARBA00023136"/>
    </source>
</evidence>
<keyword evidence="4 13" id="KW-0812">Transmembrane</keyword>
<dbReference type="InterPro" id="IPR023214">
    <property type="entry name" value="HAD_sf"/>
</dbReference>
<dbReference type="PROSITE" id="PS00154">
    <property type="entry name" value="ATPASE_E1_E2"/>
    <property type="match status" value="1"/>
</dbReference>
<evidence type="ECO:0000313" key="16">
    <source>
        <dbReference type="Proteomes" id="UP000274922"/>
    </source>
</evidence>
<dbReference type="InterPro" id="IPR036412">
    <property type="entry name" value="HAD-like_sf"/>
</dbReference>
<dbReference type="Gene3D" id="3.40.1110.10">
    <property type="entry name" value="Calcium-transporting ATPase, cytoplasmic domain N"/>
    <property type="match status" value="1"/>
</dbReference>
<dbReference type="SUPFAM" id="SSF81660">
    <property type="entry name" value="Metal cation-transporting ATPase, ATP-binding domain N"/>
    <property type="match status" value="1"/>
</dbReference>
<keyword evidence="11 13" id="KW-0472">Membrane</keyword>
<organism evidence="15 16">
    <name type="scientific">Caulochytrium protostelioides</name>
    <dbReference type="NCBI Taxonomy" id="1555241"/>
    <lineage>
        <taxon>Eukaryota</taxon>
        <taxon>Fungi</taxon>
        <taxon>Fungi incertae sedis</taxon>
        <taxon>Chytridiomycota</taxon>
        <taxon>Chytridiomycota incertae sedis</taxon>
        <taxon>Chytridiomycetes</taxon>
        <taxon>Caulochytriales</taxon>
        <taxon>Caulochytriaceae</taxon>
        <taxon>Caulochytrium</taxon>
    </lineage>
</organism>
<dbReference type="OrthoDB" id="48943at2759"/>
<dbReference type="GO" id="GO:0016020">
    <property type="term" value="C:membrane"/>
    <property type="evidence" value="ECO:0007669"/>
    <property type="project" value="UniProtKB-SubCell"/>
</dbReference>
<dbReference type="Gene3D" id="2.70.150.10">
    <property type="entry name" value="Calcium-transporting ATPase, cytoplasmic transduction domain A"/>
    <property type="match status" value="1"/>
</dbReference>
<evidence type="ECO:0000256" key="10">
    <source>
        <dbReference type="ARBA" id="ARBA00022989"/>
    </source>
</evidence>
<dbReference type="PRINTS" id="PR00119">
    <property type="entry name" value="CATATPASE"/>
</dbReference>
<keyword evidence="8" id="KW-0460">Magnesium</keyword>
<keyword evidence="5" id="KW-0479">Metal-binding</keyword>
<dbReference type="InterPro" id="IPR006544">
    <property type="entry name" value="P-type_TPase_V"/>
</dbReference>
<evidence type="ECO:0000256" key="7">
    <source>
        <dbReference type="ARBA" id="ARBA00022840"/>
    </source>
</evidence>
<keyword evidence="16" id="KW-1185">Reference proteome</keyword>
<keyword evidence="9" id="KW-1278">Translocase</keyword>
<dbReference type="AlphaFoldDB" id="A0A4P9XGP6"/>
<evidence type="ECO:0000256" key="2">
    <source>
        <dbReference type="ARBA" id="ARBA00006000"/>
    </source>
</evidence>
<dbReference type="EMBL" id="ML014111">
    <property type="protein sequence ID" value="RKP04350.1"/>
    <property type="molecule type" value="Genomic_DNA"/>
</dbReference>
<feature type="transmembrane region" description="Helical" evidence="13">
    <location>
        <begin position="710"/>
        <end position="730"/>
    </location>
</feature>
<dbReference type="SFLD" id="SFLDS00003">
    <property type="entry name" value="Haloacid_Dehalogenase"/>
    <property type="match status" value="1"/>
</dbReference>
<dbReference type="SUPFAM" id="SSF81653">
    <property type="entry name" value="Calcium ATPase, transduction domain A"/>
    <property type="match status" value="1"/>
</dbReference>
<dbReference type="PANTHER" id="PTHR45630">
    <property type="entry name" value="CATION-TRANSPORTING ATPASE-RELATED"/>
    <property type="match status" value="1"/>
</dbReference>
<accession>A0A4P9XGP6</accession>
<comment type="similarity">
    <text evidence="2">Belongs to the cation transport ATPase (P-type) (TC 3.A.3) family. Type V subfamily.</text>
</comment>
<dbReference type="InterPro" id="IPR023298">
    <property type="entry name" value="ATPase_P-typ_TM_dom_sf"/>
</dbReference>
<keyword evidence="3" id="KW-0597">Phosphoprotein</keyword>
<dbReference type="GO" id="GO:0019829">
    <property type="term" value="F:ATPase-coupled monoatomic cation transmembrane transporter activity"/>
    <property type="evidence" value="ECO:0007669"/>
    <property type="project" value="TreeGrafter"/>
</dbReference>
<sequence>MDDYVEYALVILAASAASVAWETYGEAQAAANLRTLAQLHTAVCVIRDGVRQTIPNAELVVGDLVCLQGARPVVADILLLAGAAVVNESTVTGEAVPVNKQPLDRATAAPLILTCMAGATSEMTTTSSPLTADSHADAGSDAESADECRGLVVTTGFASTKGELFRSILYPKDMPIRFQRDAWFFMMGLSLVGLLLFIHRLVQGLRAGHAFGRVLLSSADLITIAIPPALPLVLTIGVALATKQLAQSRIVCIDAPRIHFAGRIDVMCWDKTGTLTTPALQLVQIVDPQAPAARSATSATASVPPSASSSATPRGSWIAGCCHDLALVGGDVVGNFVDVELFRKAGWRLLAHNHVAPPGFDGARRMVLSPLKLSPTKPQPVETWTVVHVFPFEPRLQRSCVVARHDPTDTHYVLMKGAYEVVSRFCHGSTLPPRAHTPFGRQGMYVLAAAWAPLPPHLHRRLVHPLPRPQLEGNLNFAGFFLLRGPLKPEAPRVIQTLREAGIENTIITGDDVYTAIWTARQLGLDASIVLLDTVRGELAFTAVPYSQYQNDVKQQQQQQQQRYLESPSAYEEDQAMPERWRAFEDIKQFLHDHAPDAVFAMTSRGLTALLKEPNASLVSWFMLRTRIYARMSPWQKSHIVERLIEAGKHVGMCGDGTNDCGALKAAHMGIALSTTDASIVAPFTSSDRHLQDVVTLVTSGRAALETSFVAFRFMALYPMIQVVLSATLLQMGTAIAPHQYLFDDMVLILGVSFFMMAAPPATTLGRVRPPDTLFHPSILASLGGHWLICLLFFLMVVGFLKYQYW</sequence>
<feature type="transmembrane region" description="Helical" evidence="13">
    <location>
        <begin position="779"/>
        <end position="801"/>
    </location>
</feature>
<evidence type="ECO:0000256" key="9">
    <source>
        <dbReference type="ARBA" id="ARBA00022967"/>
    </source>
</evidence>
<dbReference type="Gene3D" id="3.40.50.1000">
    <property type="entry name" value="HAD superfamily/HAD-like"/>
    <property type="match status" value="2"/>
</dbReference>
<keyword evidence="10 13" id="KW-1133">Transmembrane helix</keyword>
<feature type="transmembrane region" description="Helical" evidence="13">
    <location>
        <begin position="742"/>
        <end position="759"/>
    </location>
</feature>
<feature type="transmembrane region" description="Helical" evidence="13">
    <location>
        <begin position="182"/>
        <end position="202"/>
    </location>
</feature>
<keyword evidence="6" id="KW-0547">Nucleotide-binding</keyword>
<evidence type="ECO:0000256" key="13">
    <source>
        <dbReference type="SAM" id="Phobius"/>
    </source>
</evidence>
<evidence type="ECO:0000259" key="14">
    <source>
        <dbReference type="Pfam" id="PF00122"/>
    </source>
</evidence>
<dbReference type="Gene3D" id="1.20.1110.10">
    <property type="entry name" value="Calcium-transporting ATPase, transmembrane domain"/>
    <property type="match status" value="1"/>
</dbReference>
<dbReference type="InterPro" id="IPR001757">
    <property type="entry name" value="P_typ_ATPase"/>
</dbReference>
<evidence type="ECO:0000256" key="3">
    <source>
        <dbReference type="ARBA" id="ARBA00022553"/>
    </source>
</evidence>
<evidence type="ECO:0000313" key="15">
    <source>
        <dbReference type="EMBL" id="RKP04350.1"/>
    </source>
</evidence>
<feature type="domain" description="P-type ATPase A" evidence="14">
    <location>
        <begin position="41"/>
        <end position="125"/>
    </location>
</feature>